<dbReference type="EMBL" id="JAUUTY010000003">
    <property type="protein sequence ID" value="KAK1661523.1"/>
    <property type="molecule type" value="Genomic_DNA"/>
</dbReference>
<name>A0AAD8WIK0_LOLMU</name>
<dbReference type="PANTHER" id="PTHR47206">
    <property type="entry name" value="HOMEODOMAIN-LIKE SUPERFAMILY PROTEIN"/>
    <property type="match status" value="1"/>
</dbReference>
<dbReference type="SUPFAM" id="SSF46689">
    <property type="entry name" value="Homeodomain-like"/>
    <property type="match status" value="1"/>
</dbReference>
<dbReference type="CDD" id="cd11660">
    <property type="entry name" value="SANT_TRF"/>
    <property type="match status" value="1"/>
</dbReference>
<feature type="region of interest" description="Disordered" evidence="1">
    <location>
        <begin position="390"/>
        <end position="413"/>
    </location>
</feature>
<organism evidence="3 4">
    <name type="scientific">Lolium multiflorum</name>
    <name type="common">Italian ryegrass</name>
    <name type="synonym">Lolium perenne subsp. multiflorum</name>
    <dbReference type="NCBI Taxonomy" id="4521"/>
    <lineage>
        <taxon>Eukaryota</taxon>
        <taxon>Viridiplantae</taxon>
        <taxon>Streptophyta</taxon>
        <taxon>Embryophyta</taxon>
        <taxon>Tracheophyta</taxon>
        <taxon>Spermatophyta</taxon>
        <taxon>Magnoliopsida</taxon>
        <taxon>Liliopsida</taxon>
        <taxon>Poales</taxon>
        <taxon>Poaceae</taxon>
        <taxon>BOP clade</taxon>
        <taxon>Pooideae</taxon>
        <taxon>Poodae</taxon>
        <taxon>Poeae</taxon>
        <taxon>Poeae Chloroplast Group 2 (Poeae type)</taxon>
        <taxon>Loliodinae</taxon>
        <taxon>Loliinae</taxon>
        <taxon>Lolium</taxon>
    </lineage>
</organism>
<feature type="region of interest" description="Disordered" evidence="1">
    <location>
        <begin position="426"/>
        <end position="461"/>
    </location>
</feature>
<dbReference type="Proteomes" id="UP001231189">
    <property type="component" value="Unassembled WGS sequence"/>
</dbReference>
<dbReference type="AlphaFoldDB" id="A0AAD8WIK0"/>
<sequence length="483" mass="52256">MAAAAAAPSAGKRKRDLSEDDAYLILHKYTPAKILTALQEVSQQAERRKIDWRALAAKTATGITSAREFQMLWRYLAYRHDFVENVDRSAQPLGDESDLECDIEPCPTPRSEAVAQASGLAKVLLYGSSREKAFSHRVKSEIPMLNTPNHKISRVASDKQLGQLGQSRRLANGAGPVSNLKQASHTGLSPDPIDGNGPHKVKKKPKPWSKEEDADLTTGVHKCGEGNWLDILQKYRFDNTRSAVQLSESTGQVNAIVEVAAVSNPMEQSASVHLLEAERILSTTPLSGSCDNMVEMDDDSTFRVVTMEDLFPEDVKQSHIVDTKAEEIIGTDTAMLEFDRYVASQKKEQKHLPAAEKSIPVFDRPPETAKKTNNLGSSFSRAVTSGGLVGTGNAGVLSKPLGRQPSGPGTMSKQNRCQEILAQMQHSTNSRSNKIVRNAAPGTRTPARNAAPSAGAPARNTALCTRTLAKNAAPGKGNSPAYK</sequence>
<reference evidence="3" key="1">
    <citation type="submission" date="2023-07" db="EMBL/GenBank/DDBJ databases">
        <title>A chromosome-level genome assembly of Lolium multiflorum.</title>
        <authorList>
            <person name="Chen Y."/>
            <person name="Copetti D."/>
            <person name="Kolliker R."/>
            <person name="Studer B."/>
        </authorList>
    </citation>
    <scope>NUCLEOTIDE SEQUENCE</scope>
    <source>
        <strain evidence="3">02402/16</strain>
        <tissue evidence="3">Leaf</tissue>
    </source>
</reference>
<feature type="region of interest" description="Disordered" evidence="1">
    <location>
        <begin position="169"/>
        <end position="215"/>
    </location>
</feature>
<protein>
    <recommendedName>
        <fullName evidence="2">Myb-like domain-containing protein</fullName>
    </recommendedName>
</protein>
<evidence type="ECO:0000313" key="3">
    <source>
        <dbReference type="EMBL" id="KAK1661523.1"/>
    </source>
</evidence>
<feature type="domain" description="Myb-like" evidence="2">
    <location>
        <begin position="204"/>
        <end position="256"/>
    </location>
</feature>
<feature type="compositionally biased region" description="Low complexity" evidence="1">
    <location>
        <begin position="445"/>
        <end position="461"/>
    </location>
</feature>
<evidence type="ECO:0000313" key="4">
    <source>
        <dbReference type="Proteomes" id="UP001231189"/>
    </source>
</evidence>
<feature type="compositionally biased region" description="Polar residues" evidence="1">
    <location>
        <begin position="426"/>
        <end position="435"/>
    </location>
</feature>
<evidence type="ECO:0000259" key="2">
    <source>
        <dbReference type="SMART" id="SM00717"/>
    </source>
</evidence>
<dbReference type="Gene3D" id="1.10.10.60">
    <property type="entry name" value="Homeodomain-like"/>
    <property type="match status" value="1"/>
</dbReference>
<comment type="caution">
    <text evidence="3">The sequence shown here is derived from an EMBL/GenBank/DDBJ whole genome shotgun (WGS) entry which is preliminary data.</text>
</comment>
<dbReference type="SMART" id="SM00717">
    <property type="entry name" value="SANT"/>
    <property type="match status" value="1"/>
</dbReference>
<dbReference type="PANTHER" id="PTHR47206:SF1">
    <property type="entry name" value="HOMEODOMAIN-LIKE SUPERFAMILY PROTEIN"/>
    <property type="match status" value="1"/>
</dbReference>
<accession>A0AAD8WIK0</accession>
<dbReference type="InterPro" id="IPR001005">
    <property type="entry name" value="SANT/Myb"/>
</dbReference>
<gene>
    <name evidence="3" type="ORF">QYE76_049682</name>
</gene>
<proteinExistence type="predicted"/>
<dbReference type="InterPro" id="IPR009057">
    <property type="entry name" value="Homeodomain-like_sf"/>
</dbReference>
<evidence type="ECO:0000256" key="1">
    <source>
        <dbReference type="SAM" id="MobiDB-lite"/>
    </source>
</evidence>
<keyword evidence="4" id="KW-1185">Reference proteome</keyword>